<proteinExistence type="predicted"/>
<protein>
    <submittedName>
        <fullName evidence="1">Uncharacterized protein</fullName>
    </submittedName>
</protein>
<name>A0AAD7A2R3_9AGAR</name>
<organism evidence="1 2">
    <name type="scientific">Mycena albidolilacea</name>
    <dbReference type="NCBI Taxonomy" id="1033008"/>
    <lineage>
        <taxon>Eukaryota</taxon>
        <taxon>Fungi</taxon>
        <taxon>Dikarya</taxon>
        <taxon>Basidiomycota</taxon>
        <taxon>Agaricomycotina</taxon>
        <taxon>Agaricomycetes</taxon>
        <taxon>Agaricomycetidae</taxon>
        <taxon>Agaricales</taxon>
        <taxon>Marasmiineae</taxon>
        <taxon>Mycenaceae</taxon>
        <taxon>Mycena</taxon>
    </lineage>
</organism>
<dbReference type="Proteomes" id="UP001218218">
    <property type="component" value="Unassembled WGS sequence"/>
</dbReference>
<accession>A0AAD7A2R3</accession>
<evidence type="ECO:0000313" key="1">
    <source>
        <dbReference type="EMBL" id="KAJ7348354.1"/>
    </source>
</evidence>
<evidence type="ECO:0000313" key="2">
    <source>
        <dbReference type="Proteomes" id="UP001218218"/>
    </source>
</evidence>
<dbReference type="AlphaFoldDB" id="A0AAD7A2R3"/>
<keyword evidence="2" id="KW-1185">Reference proteome</keyword>
<comment type="caution">
    <text evidence="1">The sequence shown here is derived from an EMBL/GenBank/DDBJ whole genome shotgun (WGS) entry which is preliminary data.</text>
</comment>
<sequence>MTTVAAWLATNGYSAEPEGLSLDLIAQLRRFGGSNNIISLTASFENLDIPTLGTICAFFPSLAELRIDTISQVELDANDETQGATGSFTELAGITTLPAVLERLALTYIVEYEDPETAPPADVPKFDKLRDALVARYTSPTALRLDGQDFLFNWGMLDGLEVEATAGDAGEIFRRNARRVYCFFGDSVMKPQIAIFSKRSSSRASLNPSDIVAELAS</sequence>
<dbReference type="EMBL" id="JARIHO010000017">
    <property type="protein sequence ID" value="KAJ7348354.1"/>
    <property type="molecule type" value="Genomic_DNA"/>
</dbReference>
<reference evidence="1" key="1">
    <citation type="submission" date="2023-03" db="EMBL/GenBank/DDBJ databases">
        <title>Massive genome expansion in bonnet fungi (Mycena s.s.) driven by repeated elements and novel gene families across ecological guilds.</title>
        <authorList>
            <consortium name="Lawrence Berkeley National Laboratory"/>
            <person name="Harder C.B."/>
            <person name="Miyauchi S."/>
            <person name="Viragh M."/>
            <person name="Kuo A."/>
            <person name="Thoen E."/>
            <person name="Andreopoulos B."/>
            <person name="Lu D."/>
            <person name="Skrede I."/>
            <person name="Drula E."/>
            <person name="Henrissat B."/>
            <person name="Morin E."/>
            <person name="Kohler A."/>
            <person name="Barry K."/>
            <person name="LaButti K."/>
            <person name="Morin E."/>
            <person name="Salamov A."/>
            <person name="Lipzen A."/>
            <person name="Mereny Z."/>
            <person name="Hegedus B."/>
            <person name="Baldrian P."/>
            <person name="Stursova M."/>
            <person name="Weitz H."/>
            <person name="Taylor A."/>
            <person name="Grigoriev I.V."/>
            <person name="Nagy L.G."/>
            <person name="Martin F."/>
            <person name="Kauserud H."/>
        </authorList>
    </citation>
    <scope>NUCLEOTIDE SEQUENCE</scope>
    <source>
        <strain evidence="1">CBHHK002</strain>
    </source>
</reference>
<gene>
    <name evidence="1" type="ORF">DFH08DRAFT_1079855</name>
</gene>